<sequence length="258" mass="28781">MAVVACRGLCKKHYRAWLKANPPVDPAIVAAHIEALRERGHGYRRIADLSGAGMTTIFEIAKGKKKYIEAPTAAAIFAVPFDAQPARMDPIGVVRRVRALVALGYTEVQIAEHISIRQSNLWPYTFGRASWVRPETFNRIAAVFRVLEGQAAPVGPAADRARRRAAERSWLPPLAWDIETIDDPAAEPIVEAIRRDTPWNGVLDEFRDEYLDLRDHLRMSDELIADRLGITMDLILKRLSRLGIATQNAATAAERRAS</sequence>
<keyword evidence="2" id="KW-1185">Reference proteome</keyword>
<evidence type="ECO:0000313" key="2">
    <source>
        <dbReference type="Proteomes" id="UP001526201"/>
    </source>
</evidence>
<name>A0ABT3CMJ9_9MYCO</name>
<dbReference type="EMBL" id="JACKTY010000051">
    <property type="protein sequence ID" value="MCV7230715.1"/>
    <property type="molecule type" value="Genomic_DNA"/>
</dbReference>
<dbReference type="RefSeq" id="WP_264072004.1">
    <property type="nucleotide sequence ID" value="NZ_JACKTY010000051.1"/>
</dbReference>
<reference evidence="1 2" key="1">
    <citation type="journal article" date="2022" name="BMC Genomics">
        <title>Comparative genome analysis of mycobacteria focusing on tRNA and non-coding RNA.</title>
        <authorList>
            <person name="Behra P.R.K."/>
            <person name="Pettersson B.M.F."/>
            <person name="Ramesh M."/>
            <person name="Das S."/>
            <person name="Dasgupta S."/>
            <person name="Kirsebom L.A."/>
        </authorList>
    </citation>
    <scope>NUCLEOTIDE SEQUENCE [LARGE SCALE GENOMIC DNA]</scope>
    <source>
        <strain evidence="1 2">DSM 44078</strain>
    </source>
</reference>
<gene>
    <name evidence="1" type="ORF">H7J73_32375</name>
</gene>
<organism evidence="1 2">
    <name type="scientific">Mycolicibacterium komossense</name>
    <dbReference type="NCBI Taxonomy" id="1779"/>
    <lineage>
        <taxon>Bacteria</taxon>
        <taxon>Bacillati</taxon>
        <taxon>Actinomycetota</taxon>
        <taxon>Actinomycetes</taxon>
        <taxon>Mycobacteriales</taxon>
        <taxon>Mycobacteriaceae</taxon>
        <taxon>Mycolicibacterium</taxon>
    </lineage>
</organism>
<evidence type="ECO:0008006" key="3">
    <source>
        <dbReference type="Google" id="ProtNLM"/>
    </source>
</evidence>
<evidence type="ECO:0000313" key="1">
    <source>
        <dbReference type="EMBL" id="MCV7230715.1"/>
    </source>
</evidence>
<protein>
    <recommendedName>
        <fullName evidence="3">Transcriptional regulator</fullName>
    </recommendedName>
</protein>
<comment type="caution">
    <text evidence="1">The sequence shown here is derived from an EMBL/GenBank/DDBJ whole genome shotgun (WGS) entry which is preliminary data.</text>
</comment>
<accession>A0ABT3CMJ9</accession>
<proteinExistence type="predicted"/>
<dbReference type="Proteomes" id="UP001526201">
    <property type="component" value="Unassembled WGS sequence"/>
</dbReference>